<evidence type="ECO:0000313" key="2">
    <source>
        <dbReference type="Proteomes" id="UP001595713"/>
    </source>
</evidence>
<reference evidence="2" key="1">
    <citation type="journal article" date="2019" name="Int. J. Syst. Evol. Microbiol.">
        <title>The Global Catalogue of Microorganisms (GCM) 10K type strain sequencing project: providing services to taxonomists for standard genome sequencing and annotation.</title>
        <authorList>
            <consortium name="The Broad Institute Genomics Platform"/>
            <consortium name="The Broad Institute Genome Sequencing Center for Infectious Disease"/>
            <person name="Wu L."/>
            <person name="Ma J."/>
        </authorList>
    </citation>
    <scope>NUCLEOTIDE SEQUENCE [LARGE SCALE GENOMIC DNA]</scope>
    <source>
        <strain evidence="2">KCTC 42739</strain>
    </source>
</reference>
<protein>
    <recommendedName>
        <fullName evidence="3">Sensor histidine kinase</fullName>
    </recommendedName>
</protein>
<accession>A0ABV7SRL7</accession>
<proteinExistence type="predicted"/>
<evidence type="ECO:0000313" key="1">
    <source>
        <dbReference type="EMBL" id="MFC3578846.1"/>
    </source>
</evidence>
<evidence type="ECO:0008006" key="3">
    <source>
        <dbReference type="Google" id="ProtNLM"/>
    </source>
</evidence>
<dbReference type="Proteomes" id="UP001595713">
    <property type="component" value="Unassembled WGS sequence"/>
</dbReference>
<keyword evidence="2" id="KW-1185">Reference proteome</keyword>
<gene>
    <name evidence="1" type="ORF">ACFONA_01610</name>
</gene>
<dbReference type="EMBL" id="JBHRXP010000001">
    <property type="protein sequence ID" value="MFC3578846.1"/>
    <property type="molecule type" value="Genomic_DNA"/>
</dbReference>
<sequence length="113" mass="11566">MNWLQLGGSIAAILALAGIAWALGLGRASIVDEAQAMRAAEDALSGFEATHAVVGSDGRAALVYGADGKVAVLKLHGAQPAVRLVPASSVRDTGVAFLVESGERLFGQVRVKK</sequence>
<organism evidence="1 2">
    <name type="scientific">Sphingomonas hylomeconis</name>
    <dbReference type="NCBI Taxonomy" id="1395958"/>
    <lineage>
        <taxon>Bacteria</taxon>
        <taxon>Pseudomonadati</taxon>
        <taxon>Pseudomonadota</taxon>
        <taxon>Alphaproteobacteria</taxon>
        <taxon>Sphingomonadales</taxon>
        <taxon>Sphingomonadaceae</taxon>
        <taxon>Sphingomonas</taxon>
    </lineage>
</organism>
<comment type="caution">
    <text evidence="1">The sequence shown here is derived from an EMBL/GenBank/DDBJ whole genome shotgun (WGS) entry which is preliminary data.</text>
</comment>
<dbReference type="RefSeq" id="WP_261293752.1">
    <property type="nucleotide sequence ID" value="NZ_JANQBK010000004.1"/>
</dbReference>
<name>A0ABV7SRL7_9SPHN</name>